<dbReference type="AlphaFoldDB" id="A0A8J5FH39"/>
<evidence type="ECO:0000256" key="5">
    <source>
        <dbReference type="SAM" id="Phobius"/>
    </source>
</evidence>
<feature type="repeat" description="PPR" evidence="3">
    <location>
        <begin position="247"/>
        <end position="281"/>
    </location>
</feature>
<protein>
    <recommendedName>
        <fullName evidence="8">Pentatricopeptide repeat-containing protein</fullName>
    </recommendedName>
</protein>
<comment type="similarity">
    <text evidence="2">Belongs to the PPR family. PCMP-E subfamily.</text>
</comment>
<dbReference type="FunFam" id="1.25.40.10:FF:000196">
    <property type="entry name" value="Pentatricopeptide repeat-containing protein At4g14850"/>
    <property type="match status" value="1"/>
</dbReference>
<keyword evidence="5" id="KW-0472">Membrane</keyword>
<evidence type="ECO:0000313" key="6">
    <source>
        <dbReference type="EMBL" id="KAG6487245.1"/>
    </source>
</evidence>
<dbReference type="Proteomes" id="UP000734854">
    <property type="component" value="Unassembled WGS sequence"/>
</dbReference>
<dbReference type="InterPro" id="IPR011990">
    <property type="entry name" value="TPR-like_helical_dom_sf"/>
</dbReference>
<gene>
    <name evidence="6" type="ORF">ZIOFF_055830</name>
</gene>
<dbReference type="FunFam" id="1.25.40.10:FF:000344">
    <property type="entry name" value="Pentatricopeptide repeat-containing protein"/>
    <property type="match status" value="1"/>
</dbReference>
<dbReference type="GO" id="GO:0009451">
    <property type="term" value="P:RNA modification"/>
    <property type="evidence" value="ECO:0007669"/>
    <property type="project" value="InterPro"/>
</dbReference>
<keyword evidence="5" id="KW-0812">Transmembrane</keyword>
<evidence type="ECO:0000313" key="7">
    <source>
        <dbReference type="Proteomes" id="UP000734854"/>
    </source>
</evidence>
<feature type="region of interest" description="Disordered" evidence="4">
    <location>
        <begin position="577"/>
        <end position="599"/>
    </location>
</feature>
<proteinExistence type="inferred from homology"/>
<dbReference type="Gene3D" id="1.25.40.10">
    <property type="entry name" value="Tetratricopeptide repeat domain"/>
    <property type="match status" value="3"/>
</dbReference>
<dbReference type="InterPro" id="IPR046960">
    <property type="entry name" value="PPR_At4g14850-like_plant"/>
</dbReference>
<evidence type="ECO:0000256" key="3">
    <source>
        <dbReference type="PROSITE-ProRule" id="PRU00708"/>
    </source>
</evidence>
<dbReference type="PROSITE" id="PS51375">
    <property type="entry name" value="PPR"/>
    <property type="match status" value="3"/>
</dbReference>
<dbReference type="NCBIfam" id="TIGR00756">
    <property type="entry name" value="PPR"/>
    <property type="match status" value="2"/>
</dbReference>
<keyword evidence="5" id="KW-1133">Transmembrane helix</keyword>
<evidence type="ECO:0000256" key="2">
    <source>
        <dbReference type="ARBA" id="ARBA00061659"/>
    </source>
</evidence>
<evidence type="ECO:0008006" key="8">
    <source>
        <dbReference type="Google" id="ProtNLM"/>
    </source>
</evidence>
<dbReference type="Pfam" id="PF13041">
    <property type="entry name" value="PPR_2"/>
    <property type="match status" value="2"/>
</dbReference>
<evidence type="ECO:0000256" key="4">
    <source>
        <dbReference type="SAM" id="MobiDB-lite"/>
    </source>
</evidence>
<dbReference type="InterPro" id="IPR002885">
    <property type="entry name" value="PPR_rpt"/>
</dbReference>
<dbReference type="GO" id="GO:0003723">
    <property type="term" value="F:RNA binding"/>
    <property type="evidence" value="ECO:0007669"/>
    <property type="project" value="InterPro"/>
</dbReference>
<keyword evidence="1" id="KW-0677">Repeat</keyword>
<feature type="repeat" description="PPR" evidence="3">
    <location>
        <begin position="146"/>
        <end position="180"/>
    </location>
</feature>
<dbReference type="PANTHER" id="PTHR47926">
    <property type="entry name" value="PENTATRICOPEPTIDE REPEAT-CONTAINING PROTEIN"/>
    <property type="match status" value="1"/>
</dbReference>
<dbReference type="EMBL" id="JACMSC010000015">
    <property type="protein sequence ID" value="KAG6487245.1"/>
    <property type="molecule type" value="Genomic_DNA"/>
</dbReference>
<sequence>MGRATEAPQRMASSGTLVSSLSDSSRFHIPTLSNDARIANYDPGKNTCTASIRGFLDSNVPKKALVAYALMRRRRVKVDGFTLLFVIKACGLFMHNILVGKQVHAHATKLGFQAELVIQTSLLQMYGKFGDIDAADKLFNETPHRDIVQWNALLALHLQSNRPWITIKAVRRMISEGVRPNEVTVVSIVSSCSRLKALAEGKQLHCYVIKSLAILDTFVHNALINMYANCGCVSDAQMVFQNLRNRNEVSWASMINAYGDNGYLNEAITLFRKMEALGEEADEVTMLSMVSICAKFGRLDLGEWIDGHIKSYGFHRKMHISNALIHMHSRCGNIDKSCKVFSKMARRNLITWTAMIQALAMHGHGQAALAYFSQMQTEGFRPDEVCLLSMINACSHFGLVEEGKHFFRWMVEEQGMRPWMEHYGSMVDLLCRAELVNEAFAFVVSMPLKPDIIIWRTLIGACRDQGNINLARQAVDYITDSEPVDSGNLILKSNLRTELHLWSRLLDSVLTEDENEYVLAFLVFHTLRSFLGSREGDGSSGGRKVPAFSAGAGATEPVASVAIVFANRRNSSKRCLQFHRPHSRSRTSRFHRLLRPRET</sequence>
<reference evidence="6 7" key="1">
    <citation type="submission" date="2020-08" db="EMBL/GenBank/DDBJ databases">
        <title>Plant Genome Project.</title>
        <authorList>
            <person name="Zhang R.-G."/>
        </authorList>
    </citation>
    <scope>NUCLEOTIDE SEQUENCE [LARGE SCALE GENOMIC DNA]</scope>
    <source>
        <tissue evidence="6">Rhizome</tissue>
    </source>
</reference>
<dbReference type="PANTHER" id="PTHR47926:SF412">
    <property type="entry name" value="PENTATRICOPEPTIDE REPEAT-CONTAINING PROTEIN"/>
    <property type="match status" value="1"/>
</dbReference>
<accession>A0A8J5FH39</accession>
<dbReference type="FunFam" id="1.25.40.10:FF:000090">
    <property type="entry name" value="Pentatricopeptide repeat-containing protein, chloroplastic"/>
    <property type="match status" value="1"/>
</dbReference>
<name>A0A8J5FH39_ZINOF</name>
<dbReference type="Pfam" id="PF01535">
    <property type="entry name" value="PPR"/>
    <property type="match status" value="3"/>
</dbReference>
<organism evidence="6 7">
    <name type="scientific">Zingiber officinale</name>
    <name type="common">Ginger</name>
    <name type="synonym">Amomum zingiber</name>
    <dbReference type="NCBI Taxonomy" id="94328"/>
    <lineage>
        <taxon>Eukaryota</taxon>
        <taxon>Viridiplantae</taxon>
        <taxon>Streptophyta</taxon>
        <taxon>Embryophyta</taxon>
        <taxon>Tracheophyta</taxon>
        <taxon>Spermatophyta</taxon>
        <taxon>Magnoliopsida</taxon>
        <taxon>Liliopsida</taxon>
        <taxon>Zingiberales</taxon>
        <taxon>Zingiberaceae</taxon>
        <taxon>Zingiber</taxon>
    </lineage>
</organism>
<feature type="repeat" description="PPR" evidence="3">
    <location>
        <begin position="348"/>
        <end position="382"/>
    </location>
</feature>
<evidence type="ECO:0000256" key="1">
    <source>
        <dbReference type="ARBA" id="ARBA00022737"/>
    </source>
</evidence>
<comment type="caution">
    <text evidence="6">The sequence shown here is derived from an EMBL/GenBank/DDBJ whole genome shotgun (WGS) entry which is preliminary data.</text>
</comment>
<feature type="transmembrane region" description="Helical" evidence="5">
    <location>
        <begin position="81"/>
        <end position="99"/>
    </location>
</feature>
<keyword evidence="7" id="KW-1185">Reference proteome</keyword>